<name>A0A4R0HMC0_9ACTN</name>
<accession>A0A4R0HMC0</accession>
<evidence type="ECO:0000313" key="4">
    <source>
        <dbReference type="Proteomes" id="UP000292346"/>
    </source>
</evidence>
<keyword evidence="4" id="KW-1185">Reference proteome</keyword>
<feature type="transmembrane region" description="Helical" evidence="2">
    <location>
        <begin position="41"/>
        <end position="61"/>
    </location>
</feature>
<comment type="caution">
    <text evidence="3">The sequence shown here is derived from an EMBL/GenBank/DDBJ whole genome shotgun (WGS) entry which is preliminary data.</text>
</comment>
<feature type="region of interest" description="Disordered" evidence="1">
    <location>
        <begin position="70"/>
        <end position="99"/>
    </location>
</feature>
<evidence type="ECO:0000256" key="2">
    <source>
        <dbReference type="SAM" id="Phobius"/>
    </source>
</evidence>
<dbReference type="OrthoDB" id="3813920at2"/>
<dbReference type="RefSeq" id="WP_131335457.1">
    <property type="nucleotide sequence ID" value="NZ_SJJZ01000001.1"/>
</dbReference>
<reference evidence="3 4" key="1">
    <citation type="submission" date="2019-02" db="EMBL/GenBank/DDBJ databases">
        <title>Kribbella capetownensis sp. nov. and Kribbella speibonae sp. nov., isolated from soil.</title>
        <authorList>
            <person name="Curtis S.M."/>
            <person name="Norton I."/>
            <person name="Everest G.J."/>
            <person name="Meyers P.R."/>
        </authorList>
    </citation>
    <scope>NUCLEOTIDE SEQUENCE [LARGE SCALE GENOMIC DNA]</scope>
    <source>
        <strain evidence="3 4">KCTC 29219</strain>
    </source>
</reference>
<keyword evidence="2" id="KW-0472">Membrane</keyword>
<protein>
    <submittedName>
        <fullName evidence="3">Uncharacterized protein</fullName>
    </submittedName>
</protein>
<evidence type="ECO:0000256" key="1">
    <source>
        <dbReference type="SAM" id="MobiDB-lite"/>
    </source>
</evidence>
<gene>
    <name evidence="3" type="ORF">E0H45_07225</name>
</gene>
<keyword evidence="2" id="KW-1133">Transmembrane helix</keyword>
<dbReference type="Proteomes" id="UP000292346">
    <property type="component" value="Unassembled WGS sequence"/>
</dbReference>
<dbReference type="EMBL" id="SJJZ01000001">
    <property type="protein sequence ID" value="TCC11074.1"/>
    <property type="molecule type" value="Genomic_DNA"/>
</dbReference>
<sequence length="345" mass="36159">MEDVQEVSAELHRLAESEGMDPLDTTRVLERGRRGRRRRKLIGAGGAVAGVAVIALGASLLPNLSSAGNQPGVAGDQTANSQFGPVPGIPRGEASADQRITRAEAERRCALRNPEETRKLAGTGTARSGHMTMYEFKEGASGITCLIPGGDKPSAELVAAAARDPLPKSTADKLRNCSVLAWVDVTGWQVVASDESKALGKAELVAISPTGHKVMDCGLFRDKALGGEYEGSATFATLTSLSGDDPVLNPADKSSRADMYVAGGGGGGCTAGTCTEYSMTGWGRVSSKAAVTVRLRIGKGPVYQVPVGEGGWFAFTWKTKSVYKLKDQAKVAAYDRAGKIVKVFQ</sequence>
<dbReference type="AlphaFoldDB" id="A0A4R0HMC0"/>
<keyword evidence="2" id="KW-0812">Transmembrane</keyword>
<evidence type="ECO:0000313" key="3">
    <source>
        <dbReference type="EMBL" id="TCC11074.1"/>
    </source>
</evidence>
<proteinExistence type="predicted"/>
<organism evidence="3 4">
    <name type="scientific">Kribbella soli</name>
    <dbReference type="NCBI Taxonomy" id="1124743"/>
    <lineage>
        <taxon>Bacteria</taxon>
        <taxon>Bacillati</taxon>
        <taxon>Actinomycetota</taxon>
        <taxon>Actinomycetes</taxon>
        <taxon>Propionibacteriales</taxon>
        <taxon>Kribbellaceae</taxon>
        <taxon>Kribbella</taxon>
    </lineage>
</organism>